<dbReference type="Proteomes" id="UP000703269">
    <property type="component" value="Unassembled WGS sequence"/>
</dbReference>
<keyword evidence="1" id="KW-0472">Membrane</keyword>
<keyword evidence="3" id="KW-1185">Reference proteome</keyword>
<proteinExistence type="predicted"/>
<keyword evidence="1" id="KW-0812">Transmembrane</keyword>
<dbReference type="AlphaFoldDB" id="A0A9P3GNN2"/>
<organism evidence="2 3">
    <name type="scientific">Phanerochaete sordida</name>
    <dbReference type="NCBI Taxonomy" id="48140"/>
    <lineage>
        <taxon>Eukaryota</taxon>
        <taxon>Fungi</taxon>
        <taxon>Dikarya</taxon>
        <taxon>Basidiomycota</taxon>
        <taxon>Agaricomycotina</taxon>
        <taxon>Agaricomycetes</taxon>
        <taxon>Polyporales</taxon>
        <taxon>Phanerochaetaceae</taxon>
        <taxon>Phanerochaete</taxon>
    </lineage>
</organism>
<protein>
    <submittedName>
        <fullName evidence="2">Uncharacterized protein</fullName>
    </submittedName>
</protein>
<gene>
    <name evidence="2" type="ORF">PsYK624_128980</name>
</gene>
<sequence length="163" mass="18185">MPHPNYRDRPRRCTAARRALRGAIDHPTSKPVKIRKRCALAWQSLIHPWCGPDEHRLACRVAQGRAHRGSRVGGALGRGAYNMCAQLVSRGSTGWRLPEEYSAMLHMPDTLVILSCAVLGVLFTALQRGTRSAQTRDSSPYNGAPEDRVWYSSSARCSWCLWG</sequence>
<evidence type="ECO:0000313" key="3">
    <source>
        <dbReference type="Proteomes" id="UP000703269"/>
    </source>
</evidence>
<keyword evidence="1" id="KW-1133">Transmembrane helix</keyword>
<comment type="caution">
    <text evidence="2">The sequence shown here is derived from an EMBL/GenBank/DDBJ whole genome shotgun (WGS) entry which is preliminary data.</text>
</comment>
<feature type="transmembrane region" description="Helical" evidence="1">
    <location>
        <begin position="105"/>
        <end position="126"/>
    </location>
</feature>
<dbReference type="EMBL" id="BPQB01000062">
    <property type="protein sequence ID" value="GJE96694.1"/>
    <property type="molecule type" value="Genomic_DNA"/>
</dbReference>
<accession>A0A9P3GNN2</accession>
<evidence type="ECO:0000313" key="2">
    <source>
        <dbReference type="EMBL" id="GJE96694.1"/>
    </source>
</evidence>
<reference evidence="2 3" key="1">
    <citation type="submission" date="2021-08" db="EMBL/GenBank/DDBJ databases">
        <title>Draft Genome Sequence of Phanerochaete sordida strain YK-624.</title>
        <authorList>
            <person name="Mori T."/>
            <person name="Dohra H."/>
            <person name="Suzuki T."/>
            <person name="Kawagishi H."/>
            <person name="Hirai H."/>
        </authorList>
    </citation>
    <scope>NUCLEOTIDE SEQUENCE [LARGE SCALE GENOMIC DNA]</scope>
    <source>
        <strain evidence="2 3">YK-624</strain>
    </source>
</reference>
<name>A0A9P3GNN2_9APHY</name>
<evidence type="ECO:0000256" key="1">
    <source>
        <dbReference type="SAM" id="Phobius"/>
    </source>
</evidence>